<feature type="domain" description="Bacterial type II secretion system protein E" evidence="4">
    <location>
        <begin position="44"/>
        <end position="322"/>
    </location>
</feature>
<dbReference type="PANTHER" id="PTHR30486:SF6">
    <property type="entry name" value="TYPE IV PILUS RETRACTATION ATPASE PILT"/>
    <property type="match status" value="1"/>
</dbReference>
<sequence>MGDKPERDEEGRPIAAGPPADAPQVPKTASGGSVYLDAYLAPFKHWLERDTVTEILVNKPGEMWVEDAAHPGMQRVELNAVDDKLIQRLAEQVARISHQGINREHPLLGATLPDGARIQFCGPPATRKHWAMAVRRHRRLDLPLDAYDAGPLVQPSEADMPDPQAAPIAFLRAAIKAKKTVLISGGTSTGKTTFLNAMLGEIPREERVVMVEDTPELKFPGANAVGLVAVKGELGEAKVTANELLQSALRLRPDRIVLGELRGAESVSFLRAINTGHPGSFSTIHANSLRGALEQLSLMVMQTGIGLTRSDTIAYAASVIDVIVQLKRAEGKRGIAAIARASDLVETWN</sequence>
<gene>
    <name evidence="5" type="primary">virB11_1</name>
    <name evidence="5" type="ORF">GCM10023208_07300</name>
</gene>
<dbReference type="Pfam" id="PF00437">
    <property type="entry name" value="T2SSE"/>
    <property type="match status" value="1"/>
</dbReference>
<comment type="function">
    <text evidence="2">Part of the Type IV secretion system.</text>
</comment>
<dbReference type="InterPro" id="IPR027417">
    <property type="entry name" value="P-loop_NTPase"/>
</dbReference>
<dbReference type="EMBL" id="BAABHV010000006">
    <property type="protein sequence ID" value="GAA5049222.1"/>
    <property type="molecule type" value="Genomic_DNA"/>
</dbReference>
<accession>A0ABP9K422</accession>
<comment type="caution">
    <text evidence="5">The sequence shown here is derived from an EMBL/GenBank/DDBJ whole genome shotgun (WGS) entry which is preliminary data.</text>
</comment>
<dbReference type="InterPro" id="IPR001482">
    <property type="entry name" value="T2SS/T4SS_dom"/>
</dbReference>
<dbReference type="Gene3D" id="3.30.450.90">
    <property type="match status" value="1"/>
</dbReference>
<dbReference type="PANTHER" id="PTHR30486">
    <property type="entry name" value="TWITCHING MOTILITY PROTEIN PILT"/>
    <property type="match status" value="1"/>
</dbReference>
<reference evidence="6" key="1">
    <citation type="journal article" date="2019" name="Int. J. Syst. Evol. Microbiol.">
        <title>The Global Catalogue of Microorganisms (GCM) 10K type strain sequencing project: providing services to taxonomists for standard genome sequencing and annotation.</title>
        <authorList>
            <consortium name="The Broad Institute Genomics Platform"/>
            <consortium name="The Broad Institute Genome Sequencing Center for Infectious Disease"/>
            <person name="Wu L."/>
            <person name="Ma J."/>
        </authorList>
    </citation>
    <scope>NUCLEOTIDE SEQUENCE [LARGE SCALE GENOMIC DNA]</scope>
    <source>
        <strain evidence="6">JCM 18014</strain>
    </source>
</reference>
<keyword evidence="2" id="KW-0963">Cytoplasm</keyword>
<dbReference type="Proteomes" id="UP001500518">
    <property type="component" value="Unassembled WGS sequence"/>
</dbReference>
<feature type="region of interest" description="Disordered" evidence="3">
    <location>
        <begin position="1"/>
        <end position="28"/>
    </location>
</feature>
<comment type="subcellular location">
    <subcellularLocation>
        <location evidence="2">Cytoplasm</location>
    </subcellularLocation>
</comment>
<evidence type="ECO:0000256" key="2">
    <source>
        <dbReference type="RuleBase" id="RU366071"/>
    </source>
</evidence>
<comment type="similarity">
    <text evidence="1 2">Belongs to the GSP E family.</text>
</comment>
<dbReference type="NCBIfam" id="TIGR02788">
    <property type="entry name" value="VirB11"/>
    <property type="match status" value="1"/>
</dbReference>
<keyword evidence="6" id="KW-1185">Reference proteome</keyword>
<dbReference type="CDD" id="cd01130">
    <property type="entry name" value="VirB11-like_ATPase"/>
    <property type="match status" value="1"/>
</dbReference>
<evidence type="ECO:0000313" key="5">
    <source>
        <dbReference type="EMBL" id="GAA5049222.1"/>
    </source>
</evidence>
<dbReference type="SUPFAM" id="SSF52540">
    <property type="entry name" value="P-loop containing nucleoside triphosphate hydrolases"/>
    <property type="match status" value="1"/>
</dbReference>
<evidence type="ECO:0000256" key="1">
    <source>
        <dbReference type="ARBA" id="ARBA00006611"/>
    </source>
</evidence>
<protein>
    <recommendedName>
        <fullName evidence="2">Type IV secretion system protein</fullName>
    </recommendedName>
</protein>
<organism evidence="5 6">
    <name type="scientific">Erythrobacter westpacificensis</name>
    <dbReference type="NCBI Taxonomy" id="1055231"/>
    <lineage>
        <taxon>Bacteria</taxon>
        <taxon>Pseudomonadati</taxon>
        <taxon>Pseudomonadota</taxon>
        <taxon>Alphaproteobacteria</taxon>
        <taxon>Sphingomonadales</taxon>
        <taxon>Erythrobacteraceae</taxon>
        <taxon>Erythrobacter/Porphyrobacter group</taxon>
        <taxon>Erythrobacter</taxon>
    </lineage>
</organism>
<evidence type="ECO:0000259" key="4">
    <source>
        <dbReference type="Pfam" id="PF00437"/>
    </source>
</evidence>
<dbReference type="InterPro" id="IPR014155">
    <property type="entry name" value="VirB11"/>
</dbReference>
<proteinExistence type="inferred from homology"/>
<keyword evidence="2" id="KW-0547">Nucleotide-binding</keyword>
<dbReference type="Gene3D" id="3.40.50.300">
    <property type="entry name" value="P-loop containing nucleotide triphosphate hydrolases"/>
    <property type="match status" value="1"/>
</dbReference>
<evidence type="ECO:0000256" key="3">
    <source>
        <dbReference type="SAM" id="MobiDB-lite"/>
    </source>
</evidence>
<name>A0ABP9K422_9SPHN</name>
<keyword evidence="2" id="KW-0067">ATP-binding</keyword>
<evidence type="ECO:0000313" key="6">
    <source>
        <dbReference type="Proteomes" id="UP001500518"/>
    </source>
</evidence>
<dbReference type="InterPro" id="IPR050921">
    <property type="entry name" value="T4SS_GSP_E_ATPase"/>
</dbReference>
<feature type="compositionally biased region" description="Basic and acidic residues" evidence="3">
    <location>
        <begin position="1"/>
        <end position="12"/>
    </location>
</feature>